<name>A0A3N4Z4M6_9MICO</name>
<evidence type="ECO:0000313" key="7">
    <source>
        <dbReference type="Proteomes" id="UP000280726"/>
    </source>
</evidence>
<evidence type="ECO:0000313" key="6">
    <source>
        <dbReference type="EMBL" id="RPF26050.1"/>
    </source>
</evidence>
<dbReference type="SUPFAM" id="SSF55068">
    <property type="entry name" value="Peptide methionine sulfoxide reductase"/>
    <property type="match status" value="1"/>
</dbReference>
<dbReference type="GO" id="GO:0034599">
    <property type="term" value="P:cellular response to oxidative stress"/>
    <property type="evidence" value="ECO:0007669"/>
    <property type="project" value="TreeGrafter"/>
</dbReference>
<dbReference type="InterPro" id="IPR002569">
    <property type="entry name" value="Met_Sox_Rdtase_MsrA_dom"/>
</dbReference>
<dbReference type="PANTHER" id="PTHR42799:SF2">
    <property type="entry name" value="MITOCHONDRIAL PEPTIDE METHIONINE SULFOXIDE REDUCTASE"/>
    <property type="match status" value="1"/>
</dbReference>
<dbReference type="Gene3D" id="3.30.1060.10">
    <property type="entry name" value="Peptide methionine sulphoxide reductase MsrA"/>
    <property type="match status" value="1"/>
</dbReference>
<dbReference type="GO" id="GO:0008113">
    <property type="term" value="F:peptide-methionine (S)-S-oxide reductase activity"/>
    <property type="evidence" value="ECO:0007669"/>
    <property type="project" value="UniProtKB-UniRule"/>
</dbReference>
<comment type="caution">
    <text evidence="6">The sequence shown here is derived from an EMBL/GenBank/DDBJ whole genome shotgun (WGS) entry which is preliminary data.</text>
</comment>
<protein>
    <recommendedName>
        <fullName evidence="4">Peptide methionine sulfoxide reductase MsrA</fullName>
        <shortName evidence="4">Protein-methionine-S-oxide reductase</shortName>
        <ecNumber evidence="4">1.8.4.11</ecNumber>
    </recommendedName>
    <alternativeName>
        <fullName evidence="4">Peptide-methionine (S)-S-oxide reductase</fullName>
        <shortName evidence="4">Peptide Met(O) reductase</shortName>
    </alternativeName>
</protein>
<evidence type="ECO:0000256" key="2">
    <source>
        <dbReference type="ARBA" id="ARBA00047806"/>
    </source>
</evidence>
<gene>
    <name evidence="4" type="primary">msrA</name>
    <name evidence="6" type="ORF">EDD32_0473</name>
</gene>
<dbReference type="EC" id="1.8.4.11" evidence="4"/>
<dbReference type="HAMAP" id="MF_01401">
    <property type="entry name" value="MsrA"/>
    <property type="match status" value="1"/>
</dbReference>
<dbReference type="AlphaFoldDB" id="A0A3N4Z4M6"/>
<keyword evidence="7" id="KW-1185">Reference proteome</keyword>
<dbReference type="Pfam" id="PF01625">
    <property type="entry name" value="PMSR"/>
    <property type="match status" value="1"/>
</dbReference>
<dbReference type="PANTHER" id="PTHR42799">
    <property type="entry name" value="MITOCHONDRIAL PEPTIDE METHIONINE SULFOXIDE REDUCTASE"/>
    <property type="match status" value="1"/>
</dbReference>
<comment type="catalytic activity">
    <reaction evidence="2 4">
        <text>L-methionyl-[protein] + [thioredoxin]-disulfide + H2O = L-methionyl-(S)-S-oxide-[protein] + [thioredoxin]-dithiol</text>
        <dbReference type="Rhea" id="RHEA:14217"/>
        <dbReference type="Rhea" id="RHEA-COMP:10698"/>
        <dbReference type="Rhea" id="RHEA-COMP:10700"/>
        <dbReference type="Rhea" id="RHEA-COMP:12313"/>
        <dbReference type="Rhea" id="RHEA-COMP:12315"/>
        <dbReference type="ChEBI" id="CHEBI:15377"/>
        <dbReference type="ChEBI" id="CHEBI:16044"/>
        <dbReference type="ChEBI" id="CHEBI:29950"/>
        <dbReference type="ChEBI" id="CHEBI:44120"/>
        <dbReference type="ChEBI" id="CHEBI:50058"/>
        <dbReference type="EC" id="1.8.4.11"/>
    </reaction>
</comment>
<proteinExistence type="inferred from homology"/>
<accession>A0A3N4Z4M6</accession>
<dbReference type="Proteomes" id="UP000280726">
    <property type="component" value="Unassembled WGS sequence"/>
</dbReference>
<organism evidence="6 7">
    <name type="scientific">Georgenia muralis</name>
    <dbReference type="NCBI Taxonomy" id="154117"/>
    <lineage>
        <taxon>Bacteria</taxon>
        <taxon>Bacillati</taxon>
        <taxon>Actinomycetota</taxon>
        <taxon>Actinomycetes</taxon>
        <taxon>Micrococcales</taxon>
        <taxon>Bogoriellaceae</taxon>
        <taxon>Georgenia</taxon>
    </lineage>
</organism>
<dbReference type="EMBL" id="RKRA01000001">
    <property type="protein sequence ID" value="RPF26050.1"/>
    <property type="molecule type" value="Genomic_DNA"/>
</dbReference>
<evidence type="ECO:0000256" key="4">
    <source>
        <dbReference type="HAMAP-Rule" id="MF_01401"/>
    </source>
</evidence>
<feature type="domain" description="Peptide methionine sulphoxide reductase MsrA" evidence="5">
    <location>
        <begin position="47"/>
        <end position="213"/>
    </location>
</feature>
<comment type="catalytic activity">
    <reaction evidence="3 4">
        <text>[thioredoxin]-disulfide + L-methionine + H2O = L-methionine (S)-S-oxide + [thioredoxin]-dithiol</text>
        <dbReference type="Rhea" id="RHEA:19993"/>
        <dbReference type="Rhea" id="RHEA-COMP:10698"/>
        <dbReference type="Rhea" id="RHEA-COMP:10700"/>
        <dbReference type="ChEBI" id="CHEBI:15377"/>
        <dbReference type="ChEBI" id="CHEBI:29950"/>
        <dbReference type="ChEBI" id="CHEBI:50058"/>
        <dbReference type="ChEBI" id="CHEBI:57844"/>
        <dbReference type="ChEBI" id="CHEBI:58772"/>
        <dbReference type="EC" id="1.8.4.11"/>
    </reaction>
</comment>
<evidence type="ECO:0000256" key="1">
    <source>
        <dbReference type="ARBA" id="ARBA00023002"/>
    </source>
</evidence>
<evidence type="ECO:0000256" key="3">
    <source>
        <dbReference type="ARBA" id="ARBA00048782"/>
    </source>
</evidence>
<dbReference type="InterPro" id="IPR050162">
    <property type="entry name" value="MsrA_MetSO_reductase"/>
</dbReference>
<evidence type="ECO:0000259" key="5">
    <source>
        <dbReference type="Pfam" id="PF01625"/>
    </source>
</evidence>
<dbReference type="OrthoDB" id="4174719at2"/>
<dbReference type="GO" id="GO:0005737">
    <property type="term" value="C:cytoplasm"/>
    <property type="evidence" value="ECO:0007669"/>
    <property type="project" value="TreeGrafter"/>
</dbReference>
<comment type="similarity">
    <text evidence="4">Belongs to the MsrA Met sulfoxide reductase family.</text>
</comment>
<feature type="active site" evidence="4">
    <location>
        <position position="53"/>
    </location>
</feature>
<reference evidence="6 7" key="1">
    <citation type="submission" date="2018-11" db="EMBL/GenBank/DDBJ databases">
        <title>Sequencing the genomes of 1000 actinobacteria strains.</title>
        <authorList>
            <person name="Klenk H.-P."/>
        </authorList>
    </citation>
    <scope>NUCLEOTIDE SEQUENCE [LARGE SCALE GENOMIC DNA]</scope>
    <source>
        <strain evidence="6 7">DSM 14418</strain>
    </source>
</reference>
<dbReference type="InterPro" id="IPR036509">
    <property type="entry name" value="Met_Sox_Rdtase_MsrA_sf"/>
</dbReference>
<sequence>MFGRKTEMVTPHEALPGRTGYPFRVPTTHEVLGTPLQGPWPEGAEVLYVAMGCFWGAERIFWRQEGVVSTAAGYLGGYTPHPTYEEVCTSRTGHTEAVQVVYDPTLTDPELLLKAFWENHDPTTANRQGNDVGTQYRSGIYWTTPGQEAAARATRDAFQDVLTAHGHGAIATELRPFADTTADGAVVPGAGPFYYAEDYHQQYLHKNPGGYCNHGPNGMTCPVGLVRQDQVPAQVDVAPPVDA</sequence>
<comment type="function">
    <text evidence="4">Has an important function as a repair enzyme for proteins that have been inactivated by oxidation. Catalyzes the reversible oxidation-reduction of methionine sulfoxide in proteins to methionine.</text>
</comment>
<keyword evidence="1 4" id="KW-0560">Oxidoreductase</keyword>
<dbReference type="NCBIfam" id="TIGR00401">
    <property type="entry name" value="msrA"/>
    <property type="match status" value="1"/>
</dbReference>
<dbReference type="GO" id="GO:0033744">
    <property type="term" value="F:L-methionine:thioredoxin-disulfide S-oxidoreductase activity"/>
    <property type="evidence" value="ECO:0007669"/>
    <property type="project" value="RHEA"/>
</dbReference>
<dbReference type="RefSeq" id="WP_123914269.1">
    <property type="nucleotide sequence ID" value="NZ_RKRA01000001.1"/>
</dbReference>